<dbReference type="RefSeq" id="WP_123241709.1">
    <property type="nucleotide sequence ID" value="NZ_JAAHBY010000041.1"/>
</dbReference>
<dbReference type="NCBIfam" id="TIGR04267">
    <property type="entry name" value="mod_HExxH"/>
    <property type="match status" value="1"/>
</dbReference>
<name>A0ABX9WEA2_9ACTN</name>
<protein>
    <submittedName>
        <fullName evidence="1">HEXXH motif domain-containing protein</fullName>
    </submittedName>
</protein>
<reference evidence="1 2" key="1">
    <citation type="submission" date="2018-11" db="EMBL/GenBank/DDBJ databases">
        <title>Micromonospora sp. PPF5-17, a new actinomycetes isolated from a hot spring soil.</title>
        <authorList>
            <person name="Thawai C."/>
        </authorList>
    </citation>
    <scope>NUCLEOTIDE SEQUENCE [LARGE SCALE GENOMIC DNA]</scope>
    <source>
        <strain evidence="1 2">PPF5-17</strain>
    </source>
</reference>
<dbReference type="EMBL" id="RJLN01000041">
    <property type="protein sequence ID" value="RNL98152.1"/>
    <property type="molecule type" value="Genomic_DNA"/>
</dbReference>
<comment type="caution">
    <text evidence="1">The sequence shown here is derived from an EMBL/GenBank/DDBJ whole genome shotgun (WGS) entry which is preliminary data.</text>
</comment>
<keyword evidence="2" id="KW-1185">Reference proteome</keyword>
<sequence>MPPLDDLFSLPATTDLRRRRTTAIHRVLGTNAPASTPLSYALAHHWLEGAEAAARSADGTLLAWYRHATASDAARLRTDPGDNIPIVVNPKPEQLRRSDLAATPYYVINPETTPASPPALEQVRNGLAAAVSAGFGTLLRDHAPIICLLERKTLHDTLLSWTITRLPGTVFTDYTNHPIVLARDLIHEAGHNWLNDALVACHVTIPDDRHFYSPWRATERPAFGFLHACWAFPLTVLYAARVASTAPAEVRTFLTAHLRLQAEQLAQARDSFQTAITLVDHDELRRRMTKVFATAVSITAAQPT</sequence>
<accession>A0ABX9WEA2</accession>
<dbReference type="Proteomes" id="UP000280698">
    <property type="component" value="Unassembled WGS sequence"/>
</dbReference>
<gene>
    <name evidence="1" type="ORF">EFE23_15900</name>
</gene>
<dbReference type="InterPro" id="IPR026337">
    <property type="entry name" value="AKG_HExxH"/>
</dbReference>
<organism evidence="1 2">
    <name type="scientific">Micromonospora solifontis</name>
    <dbReference type="NCBI Taxonomy" id="2487138"/>
    <lineage>
        <taxon>Bacteria</taxon>
        <taxon>Bacillati</taxon>
        <taxon>Actinomycetota</taxon>
        <taxon>Actinomycetes</taxon>
        <taxon>Micromonosporales</taxon>
        <taxon>Micromonosporaceae</taxon>
        <taxon>Micromonospora</taxon>
    </lineage>
</organism>
<proteinExistence type="predicted"/>
<evidence type="ECO:0000313" key="1">
    <source>
        <dbReference type="EMBL" id="RNL98152.1"/>
    </source>
</evidence>
<evidence type="ECO:0000313" key="2">
    <source>
        <dbReference type="Proteomes" id="UP000280698"/>
    </source>
</evidence>